<protein>
    <submittedName>
        <fullName evidence="2">Uncharacterized protein</fullName>
    </submittedName>
</protein>
<dbReference type="RefSeq" id="WP_246973194.1">
    <property type="nucleotide sequence ID" value="NZ_CP095397.1"/>
</dbReference>
<reference evidence="2 3" key="1">
    <citation type="journal article" date="2014" name="Int. J. Syst. Evol. Microbiol.">
        <title>Complete genome sequence of Corynebacterium casei LMG S-19264T (=DSM 44701T), isolated from a smear-ripened cheese.</title>
        <authorList>
            <consortium name="US DOE Joint Genome Institute (JGI-PGF)"/>
            <person name="Walter F."/>
            <person name="Albersmeier A."/>
            <person name="Kalinowski J."/>
            <person name="Ruckert C."/>
        </authorList>
    </citation>
    <scope>NUCLEOTIDE SEQUENCE [LARGE SCALE GENOMIC DNA]</scope>
    <source>
        <strain evidence="2 3">IBRC-M 10912</strain>
    </source>
</reference>
<comment type="caution">
    <text evidence="2">The sequence shown here is derived from an EMBL/GenBank/DDBJ whole genome shotgun (WGS) entry which is preliminary data.</text>
</comment>
<evidence type="ECO:0000313" key="2">
    <source>
        <dbReference type="EMBL" id="MFC4249631.1"/>
    </source>
</evidence>
<organism evidence="2 3">
    <name type="scientific">Natribaculum luteum</name>
    <dbReference type="NCBI Taxonomy" id="1586232"/>
    <lineage>
        <taxon>Archaea</taxon>
        <taxon>Methanobacteriati</taxon>
        <taxon>Methanobacteriota</taxon>
        <taxon>Stenosarchaea group</taxon>
        <taxon>Halobacteria</taxon>
        <taxon>Halobacteriales</taxon>
        <taxon>Natrialbaceae</taxon>
        <taxon>Natribaculum</taxon>
    </lineage>
</organism>
<accession>A0ABD5P6U0</accession>
<dbReference type="GeneID" id="71853376"/>
<gene>
    <name evidence="2" type="ORF">ACFOZ7_22310</name>
</gene>
<evidence type="ECO:0000256" key="1">
    <source>
        <dbReference type="SAM" id="MobiDB-lite"/>
    </source>
</evidence>
<sequence length="119" mass="13074">MNETKTVSDNKNSMLNNLQSAQLSDDDIERLSGRDAVDPRDFHGRFEIPVYTDNGDVVIGSANWLGGGESIRWSSGVLFTFVVSPDASEEEVQRRFKLSKEDAISVAKLPDNHGAPIHG</sequence>
<dbReference type="EMBL" id="JBHSDJ010000133">
    <property type="protein sequence ID" value="MFC4249631.1"/>
    <property type="molecule type" value="Genomic_DNA"/>
</dbReference>
<name>A0ABD5P6U0_9EURY</name>
<proteinExistence type="predicted"/>
<feature type="region of interest" description="Disordered" evidence="1">
    <location>
        <begin position="1"/>
        <end position="20"/>
    </location>
</feature>
<evidence type="ECO:0000313" key="3">
    <source>
        <dbReference type="Proteomes" id="UP001595821"/>
    </source>
</evidence>
<dbReference type="AlphaFoldDB" id="A0ABD5P6U0"/>
<dbReference type="Proteomes" id="UP001595821">
    <property type="component" value="Unassembled WGS sequence"/>
</dbReference>